<evidence type="ECO:0000313" key="2">
    <source>
        <dbReference type="Proteomes" id="UP000058857"/>
    </source>
</evidence>
<dbReference type="RefSeq" id="WP_002725174.1">
    <property type="nucleotide sequence ID" value="NZ_CP012029.1"/>
</dbReference>
<reference evidence="1 2" key="1">
    <citation type="journal article" date="2015" name="PLoS Negl. Trop. Dis.">
        <title>Distribution of Plasmids in Distinct Leptospira Pathogenic Species.</title>
        <authorList>
            <person name="Wang Y."/>
            <person name="Zhuang X."/>
            <person name="Zhong Y."/>
            <person name="Zhang C."/>
            <person name="Zhang Y."/>
            <person name="Zeng L."/>
            <person name="Zhu Y."/>
            <person name="He P."/>
            <person name="Dong K."/>
            <person name="Pal U."/>
            <person name="Guo X."/>
            <person name="Qin J."/>
        </authorList>
    </citation>
    <scope>NUCLEOTIDE SEQUENCE [LARGE SCALE GENOMIC DNA]</scope>
    <source>
        <strain evidence="1 2">56604</strain>
    </source>
</reference>
<dbReference type="Proteomes" id="UP000058857">
    <property type="component" value="Chromosome 1"/>
</dbReference>
<dbReference type="PATRIC" id="fig|280505.15.peg.2403"/>
<dbReference type="AlphaFoldDB" id="A0A0E3B5W4"/>
<dbReference type="GeneID" id="89223868"/>
<dbReference type="EMBL" id="CP012029">
    <property type="protein sequence ID" value="ALO26694.1"/>
    <property type="molecule type" value="Genomic_DNA"/>
</dbReference>
<protein>
    <submittedName>
        <fullName evidence="1">Uncharacterized protein</fullName>
    </submittedName>
</protein>
<name>A0A0E3B5W4_LEPBO</name>
<sequence length="63" mass="7237">MNDSNVGTLTKSVKDGIYEFFKISGFNLSYQDTIEVEFRTKFLISSPETNPLLNISRNVKFQN</sequence>
<gene>
    <name evidence="1" type="ORF">LBBP_02456</name>
</gene>
<organism evidence="1">
    <name type="scientific">Leptospira borgpetersenii serovar Ballum</name>
    <dbReference type="NCBI Taxonomy" id="280505"/>
    <lineage>
        <taxon>Bacteria</taxon>
        <taxon>Pseudomonadati</taxon>
        <taxon>Spirochaetota</taxon>
        <taxon>Spirochaetia</taxon>
        <taxon>Leptospirales</taxon>
        <taxon>Leptospiraceae</taxon>
        <taxon>Leptospira</taxon>
    </lineage>
</organism>
<evidence type="ECO:0000313" key="1">
    <source>
        <dbReference type="EMBL" id="ALO26694.1"/>
    </source>
</evidence>
<proteinExistence type="predicted"/>
<accession>A0A0E3B5W4</accession>